<evidence type="ECO:0000256" key="2">
    <source>
        <dbReference type="ARBA" id="ARBA00023015"/>
    </source>
</evidence>
<evidence type="ECO:0000256" key="4">
    <source>
        <dbReference type="ARBA" id="ARBA00023163"/>
    </source>
</evidence>
<dbReference type="RefSeq" id="WP_344373658.1">
    <property type="nucleotide sequence ID" value="NZ_BAAASQ010000008.1"/>
</dbReference>
<proteinExistence type="inferred from homology"/>
<dbReference type="PANTHER" id="PTHR30126">
    <property type="entry name" value="HTH-TYPE TRANSCRIPTIONAL REGULATOR"/>
    <property type="match status" value="1"/>
</dbReference>
<dbReference type="InterPro" id="IPR005119">
    <property type="entry name" value="LysR_subst-bd"/>
</dbReference>
<dbReference type="CDD" id="cd08420">
    <property type="entry name" value="PBP2_CysL_like"/>
    <property type="match status" value="1"/>
</dbReference>
<protein>
    <submittedName>
        <fullName evidence="6">LysR family transcriptional regulator</fullName>
    </submittedName>
</protein>
<organism evidence="6 7">
    <name type="scientific">Streptomyces mauvecolor</name>
    <dbReference type="NCBI Taxonomy" id="58345"/>
    <lineage>
        <taxon>Bacteria</taxon>
        <taxon>Bacillati</taxon>
        <taxon>Actinomycetota</taxon>
        <taxon>Actinomycetes</taxon>
        <taxon>Kitasatosporales</taxon>
        <taxon>Streptomycetaceae</taxon>
        <taxon>Streptomyces</taxon>
    </lineage>
</organism>
<keyword evidence="3" id="KW-0238">DNA-binding</keyword>
<comment type="similarity">
    <text evidence="1">Belongs to the LysR transcriptional regulatory family.</text>
</comment>
<dbReference type="Pfam" id="PF03466">
    <property type="entry name" value="LysR_substrate"/>
    <property type="match status" value="1"/>
</dbReference>
<evidence type="ECO:0000259" key="5">
    <source>
        <dbReference type="PROSITE" id="PS50931"/>
    </source>
</evidence>
<dbReference type="Gene3D" id="3.40.190.10">
    <property type="entry name" value="Periplasmic binding protein-like II"/>
    <property type="match status" value="2"/>
</dbReference>
<dbReference type="Gene3D" id="1.10.10.10">
    <property type="entry name" value="Winged helix-like DNA-binding domain superfamily/Winged helix DNA-binding domain"/>
    <property type="match status" value="1"/>
</dbReference>
<dbReference type="Proteomes" id="UP001595834">
    <property type="component" value="Unassembled WGS sequence"/>
</dbReference>
<name>A0ABV9UU77_9ACTN</name>
<evidence type="ECO:0000313" key="7">
    <source>
        <dbReference type="Proteomes" id="UP001595834"/>
    </source>
</evidence>
<evidence type="ECO:0000256" key="3">
    <source>
        <dbReference type="ARBA" id="ARBA00023125"/>
    </source>
</evidence>
<dbReference type="PANTHER" id="PTHR30126:SF39">
    <property type="entry name" value="HTH-TYPE TRANSCRIPTIONAL REGULATOR CYSL"/>
    <property type="match status" value="1"/>
</dbReference>
<accession>A0ABV9UU77</accession>
<dbReference type="SUPFAM" id="SSF53850">
    <property type="entry name" value="Periplasmic binding protein-like II"/>
    <property type="match status" value="1"/>
</dbReference>
<dbReference type="InterPro" id="IPR036390">
    <property type="entry name" value="WH_DNA-bd_sf"/>
</dbReference>
<dbReference type="InterPro" id="IPR036388">
    <property type="entry name" value="WH-like_DNA-bd_sf"/>
</dbReference>
<dbReference type="InterPro" id="IPR000847">
    <property type="entry name" value="LysR_HTH_N"/>
</dbReference>
<dbReference type="Pfam" id="PF00126">
    <property type="entry name" value="HTH_1"/>
    <property type="match status" value="1"/>
</dbReference>
<gene>
    <name evidence="6" type="ORF">ACFPFX_27370</name>
</gene>
<dbReference type="PROSITE" id="PS50931">
    <property type="entry name" value="HTH_LYSR"/>
    <property type="match status" value="1"/>
</dbReference>
<evidence type="ECO:0000256" key="1">
    <source>
        <dbReference type="ARBA" id="ARBA00009437"/>
    </source>
</evidence>
<comment type="caution">
    <text evidence="6">The sequence shown here is derived from an EMBL/GenBank/DDBJ whole genome shotgun (WGS) entry which is preliminary data.</text>
</comment>
<keyword evidence="7" id="KW-1185">Reference proteome</keyword>
<evidence type="ECO:0000313" key="6">
    <source>
        <dbReference type="EMBL" id="MFC4960020.1"/>
    </source>
</evidence>
<dbReference type="SUPFAM" id="SSF46785">
    <property type="entry name" value="Winged helix' DNA-binding domain"/>
    <property type="match status" value="1"/>
</dbReference>
<sequence>MRLSPHVPDLSALDLLLSVIELGSLGRAAEAHGISQPSVSSRIRYLEKLVGVPVLERTTLGSRPTPAGALVAEWAQEVLDSAHHLDVGIQALRDSRHSRLRVAASQTIAEYLFPRWLVALRGRTSTTTVALESGNSSEVGAAVLEGRAEIGFIESPRAPKGLHSQPVAKDRLVVVVAPDHPWARRGTVSLDELAESQLIQRESGSGTRTAFERAMLKQLPDWQASAALELSSTTAIKSAVAGGVGPAVLSSLAVAAELANGTLRSPTVTGLELDRVLRAVWPTGHRPTGPARDLVAIARQSAAPRSATRPSRGL</sequence>
<feature type="domain" description="HTH lysR-type" evidence="5">
    <location>
        <begin position="8"/>
        <end position="65"/>
    </location>
</feature>
<dbReference type="PRINTS" id="PR00039">
    <property type="entry name" value="HTHLYSR"/>
</dbReference>
<dbReference type="EMBL" id="JBHSIZ010000036">
    <property type="protein sequence ID" value="MFC4960020.1"/>
    <property type="molecule type" value="Genomic_DNA"/>
</dbReference>
<keyword evidence="4" id="KW-0804">Transcription</keyword>
<reference evidence="7" key="1">
    <citation type="journal article" date="2019" name="Int. J. Syst. Evol. Microbiol.">
        <title>The Global Catalogue of Microorganisms (GCM) 10K type strain sequencing project: providing services to taxonomists for standard genome sequencing and annotation.</title>
        <authorList>
            <consortium name="The Broad Institute Genomics Platform"/>
            <consortium name="The Broad Institute Genome Sequencing Center for Infectious Disease"/>
            <person name="Wu L."/>
            <person name="Ma J."/>
        </authorList>
    </citation>
    <scope>NUCLEOTIDE SEQUENCE [LARGE SCALE GENOMIC DNA]</scope>
    <source>
        <strain evidence="7">CCM 7224</strain>
    </source>
</reference>
<keyword evidence="2" id="KW-0805">Transcription regulation</keyword>